<evidence type="ECO:0000313" key="3">
    <source>
        <dbReference type="Proteomes" id="UP000198558"/>
    </source>
</evidence>
<keyword evidence="3" id="KW-1185">Reference proteome</keyword>
<dbReference type="Proteomes" id="UP000198558">
    <property type="component" value="Unassembled WGS sequence"/>
</dbReference>
<keyword evidence="1" id="KW-1133">Transmembrane helix</keyword>
<dbReference type="GeneID" id="78288186"/>
<organism evidence="2 3">
    <name type="scientific">Thomasclavelia cocleata</name>
    <dbReference type="NCBI Taxonomy" id="69824"/>
    <lineage>
        <taxon>Bacteria</taxon>
        <taxon>Bacillati</taxon>
        <taxon>Bacillota</taxon>
        <taxon>Erysipelotrichia</taxon>
        <taxon>Erysipelotrichales</taxon>
        <taxon>Coprobacillaceae</taxon>
        <taxon>Thomasclavelia</taxon>
    </lineage>
</organism>
<evidence type="ECO:0000313" key="2">
    <source>
        <dbReference type="EMBL" id="SET41920.1"/>
    </source>
</evidence>
<protein>
    <submittedName>
        <fullName evidence="2">Uncharacterized protein</fullName>
    </submittedName>
</protein>
<gene>
    <name evidence="2" type="ORF">SAMN04489758_11021</name>
</gene>
<dbReference type="AlphaFoldDB" id="A0A1I0EBV4"/>
<reference evidence="3" key="1">
    <citation type="submission" date="2016-10" db="EMBL/GenBank/DDBJ databases">
        <authorList>
            <person name="Varghese N."/>
            <person name="Submissions S."/>
        </authorList>
    </citation>
    <scope>NUCLEOTIDE SEQUENCE [LARGE SCALE GENOMIC DNA]</scope>
    <source>
        <strain evidence="3">DSM 1551</strain>
    </source>
</reference>
<name>A0A1I0EBV4_9FIRM</name>
<accession>A0A1I0EBV4</accession>
<feature type="transmembrane region" description="Helical" evidence="1">
    <location>
        <begin position="39"/>
        <end position="60"/>
    </location>
</feature>
<proteinExistence type="predicted"/>
<keyword evidence="1" id="KW-0812">Transmembrane</keyword>
<feature type="transmembrane region" description="Helical" evidence="1">
    <location>
        <begin position="7"/>
        <end position="27"/>
    </location>
</feature>
<evidence type="ECO:0000256" key="1">
    <source>
        <dbReference type="SAM" id="Phobius"/>
    </source>
</evidence>
<sequence length="68" mass="7939">MKNRKDILVLILLVICIIGMLVVKYCYEQAVINSTTALILNDIFGIPCTVVILYYIYLYIQKRKKKKI</sequence>
<dbReference type="EMBL" id="FOIN01000010">
    <property type="protein sequence ID" value="SET41920.1"/>
    <property type="molecule type" value="Genomic_DNA"/>
</dbReference>
<dbReference type="RefSeq" id="WP_092353435.1">
    <property type="nucleotide sequence ID" value="NZ_FOIN01000010.1"/>
</dbReference>
<keyword evidence="1" id="KW-0472">Membrane</keyword>